<accession>A0A7I9ZIF4</accession>
<sequence>MQYECTVVDRDKAGIDQHMAQMAGGGWRLVSASSSGTFAGIFLFWEKY</sequence>
<name>A0A7I9ZIF4_9MYCO</name>
<organism evidence="1 2">
    <name type="scientific">Mycolicibacterium hippocampi</name>
    <dbReference type="NCBI Taxonomy" id="659824"/>
    <lineage>
        <taxon>Bacteria</taxon>
        <taxon>Bacillati</taxon>
        <taxon>Actinomycetota</taxon>
        <taxon>Actinomycetes</taxon>
        <taxon>Mycobacteriales</taxon>
        <taxon>Mycobacteriaceae</taxon>
        <taxon>Mycolicibacterium</taxon>
    </lineage>
</organism>
<proteinExistence type="predicted"/>
<evidence type="ECO:0000313" key="1">
    <source>
        <dbReference type="EMBL" id="GFH00603.1"/>
    </source>
</evidence>
<dbReference type="EMBL" id="BLLB01000002">
    <property type="protein sequence ID" value="GFH00603.1"/>
    <property type="molecule type" value="Genomic_DNA"/>
</dbReference>
<evidence type="ECO:0000313" key="2">
    <source>
        <dbReference type="Proteomes" id="UP000465304"/>
    </source>
</evidence>
<evidence type="ECO:0008006" key="3">
    <source>
        <dbReference type="Google" id="ProtNLM"/>
    </source>
</evidence>
<dbReference type="AlphaFoldDB" id="A0A7I9ZIF4"/>
<keyword evidence="2" id="KW-1185">Reference proteome</keyword>
<dbReference type="Proteomes" id="UP000465304">
    <property type="component" value="Unassembled WGS sequence"/>
</dbReference>
<reference evidence="1 2" key="1">
    <citation type="journal article" date="2019" name="Emerg. Microbes Infect.">
        <title>Comprehensive subspecies identification of 175 nontuberculous mycobacteria species based on 7547 genomic profiles.</title>
        <authorList>
            <person name="Matsumoto Y."/>
            <person name="Kinjo T."/>
            <person name="Motooka D."/>
            <person name="Nabeya D."/>
            <person name="Jung N."/>
            <person name="Uechi K."/>
            <person name="Horii T."/>
            <person name="Iida T."/>
            <person name="Fujita J."/>
            <person name="Nakamura S."/>
        </authorList>
    </citation>
    <scope>NUCLEOTIDE SEQUENCE [LARGE SCALE GENOMIC DNA]</scope>
    <source>
        <strain evidence="1 2">JCM 30996</strain>
    </source>
</reference>
<dbReference type="RefSeq" id="WP_163887559.1">
    <property type="nucleotide sequence ID" value="NZ_BLLB01000002.1"/>
</dbReference>
<comment type="caution">
    <text evidence="1">The sequence shown here is derived from an EMBL/GenBank/DDBJ whole genome shotgun (WGS) entry which is preliminary data.</text>
</comment>
<gene>
    <name evidence="1" type="ORF">MHIP_10860</name>
</gene>
<protein>
    <recommendedName>
        <fullName evidence="3">DUF4177 domain-containing protein</fullName>
    </recommendedName>
</protein>